<gene>
    <name evidence="5" type="ORF">AM588_10000602</name>
</gene>
<evidence type="ECO:0000313" key="6">
    <source>
        <dbReference type="Proteomes" id="UP000054636"/>
    </source>
</evidence>
<name>A0A0W8CID7_PHYNI</name>
<evidence type="ECO:0000256" key="2">
    <source>
        <dbReference type="ARBA" id="ARBA00004613"/>
    </source>
</evidence>
<reference evidence="5 6" key="1">
    <citation type="submission" date="2015-11" db="EMBL/GenBank/DDBJ databases">
        <title>Genomes and virulence difference between two physiological races of Phytophthora nicotianae.</title>
        <authorList>
            <person name="Liu H."/>
            <person name="Ma X."/>
            <person name="Yu H."/>
            <person name="Fang D."/>
            <person name="Li Y."/>
            <person name="Wang X."/>
            <person name="Wang W."/>
            <person name="Dong Y."/>
            <person name="Xiao B."/>
        </authorList>
    </citation>
    <scope>NUCLEOTIDE SEQUENCE [LARGE SCALE GENOMIC DNA]</scope>
    <source>
        <strain evidence="6">race 1</strain>
    </source>
</reference>
<evidence type="ECO:0000256" key="1">
    <source>
        <dbReference type="ARBA" id="ARBA00004340"/>
    </source>
</evidence>
<evidence type="ECO:0000256" key="3">
    <source>
        <dbReference type="ARBA" id="ARBA00022525"/>
    </source>
</evidence>
<comment type="caution">
    <text evidence="5">The sequence shown here is derived from an EMBL/GenBank/DDBJ whole genome shotgun (WGS) entry which is preliminary data.</text>
</comment>
<dbReference type="InterPro" id="IPR045379">
    <property type="entry name" value="Crinkler_N"/>
</dbReference>
<comment type="subcellular location">
    <subcellularLocation>
        <location evidence="1">Host cell</location>
    </subcellularLocation>
    <subcellularLocation>
        <location evidence="2">Secreted</location>
    </subcellularLocation>
</comment>
<protein>
    <recommendedName>
        <fullName evidence="4">Crinkler effector protein N-terminal domain-containing protein</fullName>
    </recommendedName>
</protein>
<dbReference type="AlphaFoldDB" id="A0A0W8CID7"/>
<dbReference type="Pfam" id="PF20147">
    <property type="entry name" value="Crinkler"/>
    <property type="match status" value="1"/>
</dbReference>
<dbReference type="Proteomes" id="UP000054636">
    <property type="component" value="Unassembled WGS sequence"/>
</dbReference>
<evidence type="ECO:0000259" key="4">
    <source>
        <dbReference type="Pfam" id="PF20147"/>
    </source>
</evidence>
<accession>A0A0W8CID7</accession>
<keyword evidence="3" id="KW-0964">Secreted</keyword>
<organism evidence="5 6">
    <name type="scientific">Phytophthora nicotianae</name>
    <name type="common">Potato buckeye rot agent</name>
    <name type="synonym">Phytophthora parasitica</name>
    <dbReference type="NCBI Taxonomy" id="4792"/>
    <lineage>
        <taxon>Eukaryota</taxon>
        <taxon>Sar</taxon>
        <taxon>Stramenopiles</taxon>
        <taxon>Oomycota</taxon>
        <taxon>Peronosporomycetes</taxon>
        <taxon>Peronosporales</taxon>
        <taxon>Peronosporaceae</taxon>
        <taxon>Phytophthora</taxon>
    </lineage>
</organism>
<dbReference type="EMBL" id="LNFP01002230">
    <property type="protein sequence ID" value="KUF83787.1"/>
    <property type="molecule type" value="Genomic_DNA"/>
</dbReference>
<dbReference type="GO" id="GO:0043657">
    <property type="term" value="C:host cell"/>
    <property type="evidence" value="ECO:0007669"/>
    <property type="project" value="UniProtKB-SubCell"/>
</dbReference>
<sequence>MVKLFCALVGVKGNAFSVTIDASESVDDLKKAIKKEKENKIKCDADELQLFLAREGDENDVKKLKKGEKTALIEALTHEGHALDGEFGLEEVLEGMPEPKPSKFTCWWWFRKVIRRKGMRNVHFQERLS</sequence>
<dbReference type="GO" id="GO:0005576">
    <property type="term" value="C:extracellular region"/>
    <property type="evidence" value="ECO:0007669"/>
    <property type="project" value="UniProtKB-SubCell"/>
</dbReference>
<proteinExistence type="predicted"/>
<evidence type="ECO:0000313" key="5">
    <source>
        <dbReference type="EMBL" id="KUF83787.1"/>
    </source>
</evidence>
<feature type="domain" description="Crinkler effector protein N-terminal" evidence="4">
    <location>
        <begin position="2"/>
        <end position="98"/>
    </location>
</feature>